<evidence type="ECO:0000256" key="2">
    <source>
        <dbReference type="ARBA" id="ARBA00023049"/>
    </source>
</evidence>
<feature type="domain" description="Peptidase M16 N-terminal" evidence="5">
    <location>
        <begin position="60"/>
        <end position="201"/>
    </location>
</feature>
<keyword evidence="2" id="KW-0482">Metalloprotease</keyword>
<evidence type="ECO:0000256" key="4">
    <source>
        <dbReference type="SAM" id="SignalP"/>
    </source>
</evidence>
<name>A0A231V014_9HYPH</name>
<dbReference type="InterPro" id="IPR007863">
    <property type="entry name" value="Peptidase_M16_C"/>
</dbReference>
<dbReference type="AlphaFoldDB" id="A0A231V014"/>
<protein>
    <submittedName>
        <fullName evidence="7">Peptidase M16</fullName>
    </submittedName>
</protein>
<evidence type="ECO:0000259" key="6">
    <source>
        <dbReference type="Pfam" id="PF05193"/>
    </source>
</evidence>
<dbReference type="InterPro" id="IPR050361">
    <property type="entry name" value="MPP/UQCRC_Complex"/>
</dbReference>
<comment type="caution">
    <text evidence="7">The sequence shown here is derived from an EMBL/GenBank/DDBJ whole genome shotgun (WGS) entry which is preliminary data.</text>
</comment>
<gene>
    <name evidence="7" type="ORF">B7H23_00740</name>
</gene>
<dbReference type="Proteomes" id="UP000215405">
    <property type="component" value="Unassembled WGS sequence"/>
</dbReference>
<dbReference type="InterPro" id="IPR011765">
    <property type="entry name" value="Pept_M16_N"/>
</dbReference>
<keyword evidence="2" id="KW-0645">Protease</keyword>
<feature type="signal peptide" evidence="4">
    <location>
        <begin position="1"/>
        <end position="24"/>
    </location>
</feature>
<dbReference type="Pfam" id="PF00675">
    <property type="entry name" value="Peptidase_M16"/>
    <property type="match status" value="1"/>
</dbReference>
<proteinExistence type="inferred from homology"/>
<keyword evidence="4" id="KW-0732">Signal</keyword>
<evidence type="ECO:0000256" key="1">
    <source>
        <dbReference type="ARBA" id="ARBA00007261"/>
    </source>
</evidence>
<accession>A0A231V014</accession>
<evidence type="ECO:0000313" key="7">
    <source>
        <dbReference type="EMBL" id="OXT01538.1"/>
    </source>
</evidence>
<dbReference type="PANTHER" id="PTHR11851:SF49">
    <property type="entry name" value="MITOCHONDRIAL-PROCESSING PEPTIDASE SUBUNIT ALPHA"/>
    <property type="match status" value="1"/>
</dbReference>
<evidence type="ECO:0000256" key="3">
    <source>
        <dbReference type="SAM" id="MobiDB-lite"/>
    </source>
</evidence>
<keyword evidence="8" id="KW-1185">Reference proteome</keyword>
<organism evidence="7 8">
    <name type="scientific">Notoacmeibacter marinus</name>
    <dbReference type="NCBI Taxonomy" id="1876515"/>
    <lineage>
        <taxon>Bacteria</taxon>
        <taxon>Pseudomonadati</taxon>
        <taxon>Pseudomonadota</taxon>
        <taxon>Alphaproteobacteria</taxon>
        <taxon>Hyphomicrobiales</taxon>
        <taxon>Notoacmeibacteraceae</taxon>
        <taxon>Notoacmeibacter</taxon>
    </lineage>
</organism>
<evidence type="ECO:0000313" key="8">
    <source>
        <dbReference type="Proteomes" id="UP000215405"/>
    </source>
</evidence>
<keyword evidence="2" id="KW-0378">Hydrolase</keyword>
<dbReference type="InterPro" id="IPR011249">
    <property type="entry name" value="Metalloenz_LuxS/M16"/>
</dbReference>
<dbReference type="RefSeq" id="WP_094075507.1">
    <property type="nucleotide sequence ID" value="NZ_NBYO01000001.1"/>
</dbReference>
<feature type="domain" description="Peptidase M16 C-terminal" evidence="6">
    <location>
        <begin position="210"/>
        <end position="393"/>
    </location>
</feature>
<sequence>MANSLATSLVAFSLLFSASGVALANAPAAETSAEASSSYDKVPNVSHFTLDNGLEIVVVPDRRAPVVTHMLWYKVGSADEAPGKSGIAHFFEHLMFKGTKNHPAGAMSKAISKIGGEENAFTSYDYTAYYQQVPPSALKDMMAFEADRMVNLVLTEDVIGPERLVILEERNSRVENSPAALLREEHSATLWQNSPYGIPVIGWKHEMEQLNRKDAIDFYTRFYAPNNAVLVVTGDVSADEVKAMAEETYGKVPRGPDLPPRIRPREPEQNTARSVTLRDERVSVPSFYSEWVAPSYNTAKHHAETAALEMLAEVLGGSVRSRLYQRLIVAEGIAQSVGASYDASAWDDGSFTIWGSPRGEGEIAAMQRTIREEIERIAADGVPDDELDKAKNRAIKALIFARDSQATMARIYGALLTTGGKVEDVNEWAGHIRAVTSEQISAAATRWLDEDLATTAYLLPPKDRAMQEALPADGAANDNAETDMDRDEDLTAVEQGE</sequence>
<feature type="region of interest" description="Disordered" evidence="3">
    <location>
        <begin position="250"/>
        <end position="271"/>
    </location>
</feature>
<dbReference type="SUPFAM" id="SSF63411">
    <property type="entry name" value="LuxS/MPP-like metallohydrolase"/>
    <property type="match status" value="2"/>
</dbReference>
<evidence type="ECO:0000259" key="5">
    <source>
        <dbReference type="Pfam" id="PF00675"/>
    </source>
</evidence>
<dbReference type="Gene3D" id="3.30.830.10">
    <property type="entry name" value="Metalloenzyme, LuxS/M16 peptidase-like"/>
    <property type="match status" value="2"/>
</dbReference>
<dbReference type="GO" id="GO:0008237">
    <property type="term" value="F:metallopeptidase activity"/>
    <property type="evidence" value="ECO:0007669"/>
    <property type="project" value="UniProtKB-KW"/>
</dbReference>
<dbReference type="Pfam" id="PF05193">
    <property type="entry name" value="Peptidase_M16_C"/>
    <property type="match status" value="1"/>
</dbReference>
<dbReference type="GO" id="GO:0046872">
    <property type="term" value="F:metal ion binding"/>
    <property type="evidence" value="ECO:0007669"/>
    <property type="project" value="InterPro"/>
</dbReference>
<feature type="compositionally biased region" description="Acidic residues" evidence="3">
    <location>
        <begin position="480"/>
        <end position="497"/>
    </location>
</feature>
<dbReference type="PANTHER" id="PTHR11851">
    <property type="entry name" value="METALLOPROTEASE"/>
    <property type="match status" value="1"/>
</dbReference>
<comment type="similarity">
    <text evidence="1">Belongs to the peptidase M16 family.</text>
</comment>
<feature type="chain" id="PRO_5012420994" evidence="4">
    <location>
        <begin position="25"/>
        <end position="497"/>
    </location>
</feature>
<dbReference type="EMBL" id="NBYO01000001">
    <property type="protein sequence ID" value="OXT01538.1"/>
    <property type="molecule type" value="Genomic_DNA"/>
</dbReference>
<feature type="region of interest" description="Disordered" evidence="3">
    <location>
        <begin position="467"/>
        <end position="497"/>
    </location>
</feature>
<reference evidence="8" key="1">
    <citation type="journal article" date="2017" name="Int. J. Syst. Evol. Microbiol.">
        <title>Notoacmeibacter marinus gen. nov., sp. nov., isolated from the gut of a limpet and proposal of Notoacmeibacteraceae fam. nov. in the order Rhizobiales of the class Alphaproteobacteria.</title>
        <authorList>
            <person name="Huang Z."/>
            <person name="Guo F."/>
            <person name="Lai Q."/>
        </authorList>
    </citation>
    <scope>NUCLEOTIDE SEQUENCE [LARGE SCALE GENOMIC DNA]</scope>
    <source>
        <strain evidence="8">XMTR2A4</strain>
    </source>
</reference>